<keyword evidence="2 6" id="KW-0479">Metal-binding</keyword>
<dbReference type="EC" id="2.2.1.9" evidence="6"/>
<evidence type="ECO:0000256" key="5">
    <source>
        <dbReference type="ARBA" id="ARBA00023211"/>
    </source>
</evidence>
<dbReference type="InterPro" id="IPR032264">
    <property type="entry name" value="MenD_middle"/>
</dbReference>
<dbReference type="Pfam" id="PF02775">
    <property type="entry name" value="TPP_enzyme_C"/>
    <property type="match status" value="1"/>
</dbReference>
<dbReference type="CDD" id="cd02009">
    <property type="entry name" value="TPP_SHCHC_synthase"/>
    <property type="match status" value="1"/>
</dbReference>
<dbReference type="InterPro" id="IPR012001">
    <property type="entry name" value="Thiamin_PyroP_enz_TPP-bd_dom"/>
</dbReference>
<comment type="similarity">
    <text evidence="6">Belongs to the TPP enzyme family. MenD subfamily.</text>
</comment>
<dbReference type="GO" id="GO:0070204">
    <property type="term" value="F:2-succinyl-5-enolpyruvyl-6-hydroxy-3-cyclohexene-1-carboxylic-acid synthase activity"/>
    <property type="evidence" value="ECO:0007669"/>
    <property type="project" value="UniProtKB-EC"/>
</dbReference>
<keyword evidence="4 6" id="KW-0786">Thiamine pyrophosphate</keyword>
<dbReference type="PANTHER" id="PTHR42916">
    <property type="entry name" value="2-SUCCINYL-5-ENOLPYRUVYL-6-HYDROXY-3-CYCLOHEXENE-1-CARBOXYLATE SYNTHASE"/>
    <property type="match status" value="1"/>
</dbReference>
<reference evidence="10 11" key="1">
    <citation type="submission" date="2020-08" db="EMBL/GenBank/DDBJ databases">
        <title>Description of novel Flavobacterium F-400 isolate.</title>
        <authorList>
            <person name="Saticioglu I."/>
            <person name="Duman M."/>
            <person name="Altun S."/>
        </authorList>
    </citation>
    <scope>NUCLEOTIDE SEQUENCE [LARGE SCALE GENOMIC DNA]</scope>
    <source>
        <strain evidence="10 11">F-400</strain>
    </source>
</reference>
<comment type="function">
    <text evidence="6">Catalyzes the thiamine diphosphate-dependent decarboxylation of 2-oxoglutarate and the subsequent addition of the resulting succinic semialdehyde-thiamine pyrophosphate anion to isochorismate to yield 2-succinyl-5-enolpyruvyl-6-hydroxy-3-cyclohexene-1-carboxylate (SEPHCHC).</text>
</comment>
<evidence type="ECO:0000259" key="7">
    <source>
        <dbReference type="Pfam" id="PF02775"/>
    </source>
</evidence>
<accession>A0ABR7JEH7</accession>
<comment type="subunit">
    <text evidence="6">Homodimer.</text>
</comment>
<name>A0ABR7JEH7_9FLAO</name>
<dbReference type="NCBIfam" id="TIGR00173">
    <property type="entry name" value="menD"/>
    <property type="match status" value="1"/>
</dbReference>
<keyword evidence="6" id="KW-0474">Menaquinone biosynthesis</keyword>
<dbReference type="HAMAP" id="MF_01659">
    <property type="entry name" value="MenD"/>
    <property type="match status" value="1"/>
</dbReference>
<dbReference type="Gene3D" id="3.40.50.1220">
    <property type="entry name" value="TPP-binding domain"/>
    <property type="match status" value="1"/>
</dbReference>
<dbReference type="PANTHER" id="PTHR42916:SF1">
    <property type="entry name" value="PROTEIN PHYLLO, CHLOROPLASTIC"/>
    <property type="match status" value="1"/>
</dbReference>
<dbReference type="InterPro" id="IPR004433">
    <property type="entry name" value="MenaQ_synth_MenD"/>
</dbReference>
<comment type="cofactor">
    <cofactor evidence="6">
        <name>Mg(2+)</name>
        <dbReference type="ChEBI" id="CHEBI:18420"/>
    </cofactor>
    <cofactor evidence="6">
        <name>Mn(2+)</name>
        <dbReference type="ChEBI" id="CHEBI:29035"/>
    </cofactor>
</comment>
<dbReference type="Gene3D" id="3.40.50.970">
    <property type="match status" value="2"/>
</dbReference>
<evidence type="ECO:0000256" key="2">
    <source>
        <dbReference type="ARBA" id="ARBA00022723"/>
    </source>
</evidence>
<comment type="cofactor">
    <cofactor evidence="6">
        <name>thiamine diphosphate</name>
        <dbReference type="ChEBI" id="CHEBI:58937"/>
    </cofactor>
    <text evidence="6">Binds 1 thiamine pyrophosphate per subunit.</text>
</comment>
<gene>
    <name evidence="6 10" type="primary">menD</name>
    <name evidence="10" type="ORF">H8R26_05700</name>
</gene>
<feature type="domain" description="Thiamine pyrophosphate enzyme N-terminal TPP-binding" evidence="8">
    <location>
        <begin position="8"/>
        <end position="116"/>
    </location>
</feature>
<evidence type="ECO:0000313" key="11">
    <source>
        <dbReference type="Proteomes" id="UP000621670"/>
    </source>
</evidence>
<evidence type="ECO:0000256" key="4">
    <source>
        <dbReference type="ARBA" id="ARBA00023052"/>
    </source>
</evidence>
<dbReference type="CDD" id="cd07037">
    <property type="entry name" value="TPP_PYR_MenD"/>
    <property type="match status" value="1"/>
</dbReference>
<feature type="domain" description="Thiamine pyrophosphate enzyme TPP-binding" evidence="7">
    <location>
        <begin position="395"/>
        <end position="531"/>
    </location>
</feature>
<dbReference type="InterPro" id="IPR029061">
    <property type="entry name" value="THDP-binding"/>
</dbReference>
<dbReference type="PIRSF" id="PIRSF004983">
    <property type="entry name" value="MenD"/>
    <property type="match status" value="1"/>
</dbReference>
<evidence type="ECO:0000256" key="1">
    <source>
        <dbReference type="ARBA" id="ARBA00022679"/>
    </source>
</evidence>
<keyword evidence="3 6" id="KW-0460">Magnesium</keyword>
<evidence type="ECO:0000256" key="3">
    <source>
        <dbReference type="ARBA" id="ARBA00022842"/>
    </source>
</evidence>
<evidence type="ECO:0000259" key="9">
    <source>
        <dbReference type="Pfam" id="PF16582"/>
    </source>
</evidence>
<keyword evidence="11" id="KW-1185">Reference proteome</keyword>
<dbReference type="InterPro" id="IPR011766">
    <property type="entry name" value="TPP_enzyme_TPP-bd"/>
</dbReference>
<feature type="domain" description="Menaquinone biosynthesis protein MenD middle" evidence="9">
    <location>
        <begin position="208"/>
        <end position="321"/>
    </location>
</feature>
<sequence>MIYPKIPLAQSIIEFCLAKGITTIIISPGSRNAPLTIGFASNPAFTCYSIADERSAAFFGLGIAQQTKQAVALVCTSGSALLNYYPAFAEAFYSQIPLIVISADRPQSKIDIGDGQTIRQENVFANHSLYNANLQEEVSNENDIKINEAINTALTQKGPVHINAPFEEPLYETVTELSVNVNVIPVAIENSILAIDEVQKAAESWNKASKKMILVGVNEPNAVNDAIIEALAQDESVVVLTETTSNLHHTTFISNIDTIITPFTETEFEQLRPEILITFGGMVVSKRIKAFLRKYKPKEHWHIDPLRAYDTFGALTNHFTVTPNIFFESLFPLAQKGSSTYFQEWDHIKSHRKLKVDLYLSKIPFSDFKVFEKVIPALPQHSQLQISNSSAIRYAQLIEIDPTIEVYCNRGTSGIDGSTSTAIGAAVANKKQTVFITGDIGFLYDTNALWNHYIPKNFKIILINNGGGGIFRILPGHAETPVFNTYFETSHCLTAEHLAKMYGFKYTIASDEGSLQTAVTELFAQNEQACILEVFTPTLLNDQILLNFFKELN</sequence>
<dbReference type="Pfam" id="PF16582">
    <property type="entry name" value="TPP_enzyme_M_2"/>
    <property type="match status" value="1"/>
</dbReference>
<dbReference type="Pfam" id="PF02776">
    <property type="entry name" value="TPP_enzyme_N"/>
    <property type="match status" value="1"/>
</dbReference>
<organism evidence="10 11">
    <name type="scientific">Flavobacterium turcicum</name>
    <dbReference type="NCBI Taxonomy" id="2764718"/>
    <lineage>
        <taxon>Bacteria</taxon>
        <taxon>Pseudomonadati</taxon>
        <taxon>Bacteroidota</taxon>
        <taxon>Flavobacteriia</taxon>
        <taxon>Flavobacteriales</taxon>
        <taxon>Flavobacteriaceae</taxon>
        <taxon>Flavobacterium</taxon>
    </lineage>
</organism>
<keyword evidence="5 6" id="KW-0464">Manganese</keyword>
<protein>
    <recommendedName>
        <fullName evidence="6">2-succinyl-5-enolpyruvyl-6-hydroxy-3-cyclohexene-1-carboxylate synthase</fullName>
        <shortName evidence="6">SEPHCHC synthase</shortName>
        <ecNumber evidence="6">2.2.1.9</ecNumber>
    </recommendedName>
    <alternativeName>
        <fullName evidence="6">Menaquinone biosynthesis protein MenD</fullName>
    </alternativeName>
</protein>
<keyword evidence="1 6" id="KW-0808">Transferase</keyword>
<proteinExistence type="inferred from homology"/>
<dbReference type="SUPFAM" id="SSF52518">
    <property type="entry name" value="Thiamin diphosphate-binding fold (THDP-binding)"/>
    <property type="match status" value="2"/>
</dbReference>
<comment type="catalytic activity">
    <reaction evidence="6">
        <text>isochorismate + 2-oxoglutarate + H(+) = 5-enolpyruvoyl-6-hydroxy-2-succinyl-cyclohex-3-ene-1-carboxylate + CO2</text>
        <dbReference type="Rhea" id="RHEA:25593"/>
        <dbReference type="ChEBI" id="CHEBI:15378"/>
        <dbReference type="ChEBI" id="CHEBI:16526"/>
        <dbReference type="ChEBI" id="CHEBI:16810"/>
        <dbReference type="ChEBI" id="CHEBI:29780"/>
        <dbReference type="ChEBI" id="CHEBI:58818"/>
        <dbReference type="EC" id="2.2.1.9"/>
    </reaction>
</comment>
<evidence type="ECO:0000259" key="8">
    <source>
        <dbReference type="Pfam" id="PF02776"/>
    </source>
</evidence>
<dbReference type="RefSeq" id="WP_166134212.1">
    <property type="nucleotide sequence ID" value="NZ_JAAOBY010000002.1"/>
</dbReference>
<dbReference type="EMBL" id="JACRUM010000002">
    <property type="protein sequence ID" value="MBC5862911.1"/>
    <property type="molecule type" value="Genomic_DNA"/>
</dbReference>
<evidence type="ECO:0000313" key="10">
    <source>
        <dbReference type="EMBL" id="MBC5862911.1"/>
    </source>
</evidence>
<comment type="pathway">
    <text evidence="6">Quinol/quinone metabolism; menaquinone biosynthesis.</text>
</comment>
<dbReference type="Proteomes" id="UP000621670">
    <property type="component" value="Unassembled WGS sequence"/>
</dbReference>
<evidence type="ECO:0000256" key="6">
    <source>
        <dbReference type="HAMAP-Rule" id="MF_01659"/>
    </source>
</evidence>
<comment type="pathway">
    <text evidence="6">Quinol/quinone metabolism; 1,4-dihydroxy-2-naphthoate biosynthesis; 1,4-dihydroxy-2-naphthoate from chorismate: step 2/7.</text>
</comment>
<comment type="caution">
    <text evidence="10">The sequence shown here is derived from an EMBL/GenBank/DDBJ whole genome shotgun (WGS) entry which is preliminary data.</text>
</comment>